<dbReference type="GO" id="GO:0003700">
    <property type="term" value="F:DNA-binding transcription factor activity"/>
    <property type="evidence" value="ECO:0007669"/>
    <property type="project" value="InterPro"/>
</dbReference>
<evidence type="ECO:0000256" key="3">
    <source>
        <dbReference type="ARBA" id="ARBA00023163"/>
    </source>
</evidence>
<protein>
    <recommendedName>
        <fullName evidence="6">BHLH domain-containing protein</fullName>
    </recommendedName>
</protein>
<dbReference type="Pfam" id="PF23176">
    <property type="entry name" value="bHLH_LHW"/>
    <property type="match status" value="1"/>
</dbReference>
<reference evidence="7" key="1">
    <citation type="submission" date="2023-10" db="EMBL/GenBank/DDBJ databases">
        <title>Chromosome-level genome of the transformable northern wattle, Acacia crassicarpa.</title>
        <authorList>
            <person name="Massaro I."/>
            <person name="Sinha N.R."/>
            <person name="Poethig S."/>
            <person name="Leichty A.R."/>
        </authorList>
    </citation>
    <scope>NUCLEOTIDE SEQUENCE</scope>
    <source>
        <strain evidence="7">Acra3RX</strain>
        <tissue evidence="7">Leaf</tissue>
    </source>
</reference>
<keyword evidence="4" id="KW-0539">Nucleus</keyword>
<dbReference type="AlphaFoldDB" id="A0AAE1JI26"/>
<organism evidence="7 8">
    <name type="scientific">Acacia crassicarpa</name>
    <name type="common">northern wattle</name>
    <dbReference type="NCBI Taxonomy" id="499986"/>
    <lineage>
        <taxon>Eukaryota</taxon>
        <taxon>Viridiplantae</taxon>
        <taxon>Streptophyta</taxon>
        <taxon>Embryophyta</taxon>
        <taxon>Tracheophyta</taxon>
        <taxon>Spermatophyta</taxon>
        <taxon>Magnoliopsida</taxon>
        <taxon>eudicotyledons</taxon>
        <taxon>Gunneridae</taxon>
        <taxon>Pentapetalae</taxon>
        <taxon>rosids</taxon>
        <taxon>fabids</taxon>
        <taxon>Fabales</taxon>
        <taxon>Fabaceae</taxon>
        <taxon>Caesalpinioideae</taxon>
        <taxon>mimosoid clade</taxon>
        <taxon>Acacieae</taxon>
        <taxon>Acacia</taxon>
    </lineage>
</organism>
<dbReference type="GO" id="GO:0046983">
    <property type="term" value="F:protein dimerization activity"/>
    <property type="evidence" value="ECO:0007669"/>
    <property type="project" value="InterPro"/>
</dbReference>
<evidence type="ECO:0000313" key="7">
    <source>
        <dbReference type="EMBL" id="KAK4268723.1"/>
    </source>
</evidence>
<dbReference type="InterPro" id="IPR011598">
    <property type="entry name" value="bHLH_dom"/>
</dbReference>
<evidence type="ECO:0000256" key="1">
    <source>
        <dbReference type="ARBA" id="ARBA00004123"/>
    </source>
</evidence>
<feature type="domain" description="BHLH" evidence="6">
    <location>
        <begin position="481"/>
        <end position="530"/>
    </location>
</feature>
<comment type="subcellular location">
    <subcellularLocation>
        <location evidence="1">Nucleus</location>
    </subcellularLocation>
</comment>
<keyword evidence="3" id="KW-0804">Transcription</keyword>
<keyword evidence="2" id="KW-0805">Transcription regulation</keyword>
<dbReference type="PROSITE" id="PS50888">
    <property type="entry name" value="BHLH"/>
    <property type="match status" value="1"/>
</dbReference>
<keyword evidence="8" id="KW-1185">Reference proteome</keyword>
<dbReference type="InterPro" id="IPR025610">
    <property type="entry name" value="MYC/MYB_N"/>
</dbReference>
<evidence type="ECO:0000256" key="2">
    <source>
        <dbReference type="ARBA" id="ARBA00023015"/>
    </source>
</evidence>
<evidence type="ECO:0000259" key="6">
    <source>
        <dbReference type="PROSITE" id="PS50888"/>
    </source>
</evidence>
<proteinExistence type="predicted"/>
<dbReference type="PANTHER" id="PTHR46196">
    <property type="entry name" value="TRANSCRIPTION FACTOR BHLH155-LIKE ISOFORM X1-RELATED"/>
    <property type="match status" value="1"/>
</dbReference>
<dbReference type="PANTHER" id="PTHR46196:SF3">
    <property type="entry name" value="TRANSCRIPTION FACTOR LHW-LIKE ISOFORM X1"/>
    <property type="match status" value="1"/>
</dbReference>
<dbReference type="InterPro" id="IPR043561">
    <property type="entry name" value="LHW-like"/>
</dbReference>
<dbReference type="EMBL" id="JAWXYG010000007">
    <property type="protein sequence ID" value="KAK4268723.1"/>
    <property type="molecule type" value="Genomic_DNA"/>
</dbReference>
<dbReference type="GO" id="GO:0005634">
    <property type="term" value="C:nucleus"/>
    <property type="evidence" value="ECO:0007669"/>
    <property type="project" value="UniProtKB-SubCell"/>
</dbReference>
<evidence type="ECO:0000256" key="5">
    <source>
        <dbReference type="SAM" id="MobiDB-lite"/>
    </source>
</evidence>
<evidence type="ECO:0000313" key="8">
    <source>
        <dbReference type="Proteomes" id="UP001293593"/>
    </source>
</evidence>
<accession>A0AAE1JI26</accession>
<dbReference type="Proteomes" id="UP001293593">
    <property type="component" value="Unassembled WGS sequence"/>
</dbReference>
<comment type="caution">
    <text evidence="7">The sequence shown here is derived from an EMBL/GenBank/DDBJ whole genome shotgun (WGS) entry which is preliminary data.</text>
</comment>
<dbReference type="Pfam" id="PF14215">
    <property type="entry name" value="bHLH-MYC_N"/>
    <property type="match status" value="1"/>
</dbReference>
<name>A0AAE1JI26_9FABA</name>
<sequence length="663" mass="74285">MEASSMKKLLKSFCHYSHWNYAVFWKLNHHFPFLRTLTWDDGYYGDLKANEALETMWTEVASSNCESTHSSEENSVRLLLTEMSHQKYILGEGVVGKIALTGDHCWILIEDILTGKFQTKLINECPYEWLLQFASSIKTLVLVPVLPRGVLQFGSFKAVAEDLAFVANVKEKFNFFHRVTANTLTLSSDENIQDWSFSSLTDCPLDNSDVSSVTNSILTHELFGGNSLNINELRLNPTIPSFVQVEGSMSKENETKVKLNQMEEVIETCSPWLNNVGIFGETSEGLFSSSHKEISEQFGGNGTDFEDCNMVNSFCGFPSDSELHKALGTVANRQTSEPESENFSTYCASSTLISSEKEHDHITGLQFSHRHKSEYLLDAVVGNLRSSTDDCSSMLPTVLTASIHPQNHYEGSNLTLNNSDSCSHLTSSFGANNRDDRTDLLALASLDDNSSILLDGTQQESVHVHKQPKSGTKLSSIGKKRARAGNTRPRPRDRQLIMDRMKELRELVPDGAKCSIDNLLDRTIKHMLYLREITNQAEKLKKIENQEVTEVKKQKINGNHTGRSCAIDFRSELQVWPIVIEDLECPGLMLIEVICSEHGLFLEIAQVIRQLELTILKGVLESSSSTAWARFIVKVPRGFHRMDVLCPLLHLLQAGTSPVSNII</sequence>
<evidence type="ECO:0000256" key="4">
    <source>
        <dbReference type="ARBA" id="ARBA00023242"/>
    </source>
</evidence>
<gene>
    <name evidence="7" type="ORF">QN277_025335</name>
</gene>
<feature type="region of interest" description="Disordered" evidence="5">
    <location>
        <begin position="458"/>
        <end position="490"/>
    </location>
</feature>